<reference evidence="1 2" key="1">
    <citation type="submission" date="2016-08" db="EMBL/GenBank/DDBJ databases">
        <title>Genomes of anaerobic fungi encode conserved fungal cellulosomes for biomass hydrolysis.</title>
        <authorList>
            <consortium name="DOE Joint Genome Institute"/>
            <person name="Haitjema C.H."/>
            <person name="Gilmore S.P."/>
            <person name="Henske J.K."/>
            <person name="Solomon K.V."/>
            <person name="De Groot R."/>
            <person name="Kuo A."/>
            <person name="Mondo S.J."/>
            <person name="Salamov A.A."/>
            <person name="Labutti K."/>
            <person name="Zhao Z."/>
            <person name="Chiniquy J."/>
            <person name="Barry K."/>
            <person name="Brewer H.M."/>
            <person name="Purvine S.O."/>
            <person name="Wright A.T."/>
            <person name="Boxma B."/>
            <person name="Van Alen T."/>
            <person name="Hackstein J.H."/>
            <person name="Baker S.E."/>
            <person name="Grigoriev I.V."/>
            <person name="O'Malley M.A."/>
        </authorList>
    </citation>
    <scope>NUCLEOTIDE SEQUENCE [LARGE SCALE GENOMIC DNA]</scope>
    <source>
        <strain evidence="2">finn</strain>
    </source>
</reference>
<keyword evidence="2" id="KW-1185">Reference proteome</keyword>
<evidence type="ECO:0000313" key="1">
    <source>
        <dbReference type="EMBL" id="ORX33225.1"/>
    </source>
</evidence>
<gene>
    <name evidence="1" type="ORF">BCR36DRAFT_314482</name>
</gene>
<name>A0A1Y1U7X5_9FUNG</name>
<proteinExistence type="predicted"/>
<accession>A0A1Y1U7X5</accession>
<sequence length="60" mass="7119">MVLKYAITDKKIPCDDTVKIKLTNCIEALENYFNSNIKIDSIELEKDLKLFLQFLFELYE</sequence>
<dbReference type="OrthoDB" id="2150472at2759"/>
<comment type="caution">
    <text evidence="1">The sequence shown here is derived from an EMBL/GenBank/DDBJ whole genome shotgun (WGS) entry which is preliminary data.</text>
</comment>
<organism evidence="1 2">
    <name type="scientific">Piromyces finnis</name>
    <dbReference type="NCBI Taxonomy" id="1754191"/>
    <lineage>
        <taxon>Eukaryota</taxon>
        <taxon>Fungi</taxon>
        <taxon>Fungi incertae sedis</taxon>
        <taxon>Chytridiomycota</taxon>
        <taxon>Chytridiomycota incertae sedis</taxon>
        <taxon>Neocallimastigomycetes</taxon>
        <taxon>Neocallimastigales</taxon>
        <taxon>Neocallimastigaceae</taxon>
        <taxon>Piromyces</taxon>
    </lineage>
</organism>
<dbReference type="EMBL" id="MCFH01000230">
    <property type="protein sequence ID" value="ORX33225.1"/>
    <property type="molecule type" value="Genomic_DNA"/>
</dbReference>
<protein>
    <submittedName>
        <fullName evidence="1">Uncharacterized protein</fullName>
    </submittedName>
</protein>
<reference evidence="1 2" key="2">
    <citation type="submission" date="2016-08" db="EMBL/GenBank/DDBJ databases">
        <title>Pervasive Adenine N6-methylation of Active Genes in Fungi.</title>
        <authorList>
            <consortium name="DOE Joint Genome Institute"/>
            <person name="Mondo S.J."/>
            <person name="Dannebaum R.O."/>
            <person name="Kuo R.C."/>
            <person name="Labutti K."/>
            <person name="Haridas S."/>
            <person name="Kuo A."/>
            <person name="Salamov A."/>
            <person name="Ahrendt S.R."/>
            <person name="Lipzen A."/>
            <person name="Sullivan W."/>
            <person name="Andreopoulos W.B."/>
            <person name="Clum A."/>
            <person name="Lindquist E."/>
            <person name="Daum C."/>
            <person name="Ramamoorthy G.K."/>
            <person name="Gryganskyi A."/>
            <person name="Culley D."/>
            <person name="Magnuson J.K."/>
            <person name="James T.Y."/>
            <person name="O'Malley M.A."/>
            <person name="Stajich J.E."/>
            <person name="Spatafora J.W."/>
            <person name="Visel A."/>
            <person name="Grigoriev I.V."/>
        </authorList>
    </citation>
    <scope>NUCLEOTIDE SEQUENCE [LARGE SCALE GENOMIC DNA]</scope>
    <source>
        <strain evidence="2">finn</strain>
    </source>
</reference>
<dbReference type="AlphaFoldDB" id="A0A1Y1U7X5"/>
<evidence type="ECO:0000313" key="2">
    <source>
        <dbReference type="Proteomes" id="UP000193719"/>
    </source>
</evidence>
<dbReference type="Proteomes" id="UP000193719">
    <property type="component" value="Unassembled WGS sequence"/>
</dbReference>